<accession>A0A1H8IK07</accession>
<feature type="transmembrane region" description="Helical" evidence="1">
    <location>
        <begin position="88"/>
        <end position="107"/>
    </location>
</feature>
<gene>
    <name evidence="3" type="ORF">SAMN04488505_1125</name>
</gene>
<organism evidence="3 4">
    <name type="scientific">Chitinophaga rupis</name>
    <dbReference type="NCBI Taxonomy" id="573321"/>
    <lineage>
        <taxon>Bacteria</taxon>
        <taxon>Pseudomonadati</taxon>
        <taxon>Bacteroidota</taxon>
        <taxon>Chitinophagia</taxon>
        <taxon>Chitinophagales</taxon>
        <taxon>Chitinophagaceae</taxon>
        <taxon>Chitinophaga</taxon>
    </lineage>
</organism>
<evidence type="ECO:0000313" key="4">
    <source>
        <dbReference type="Proteomes" id="UP000198984"/>
    </source>
</evidence>
<name>A0A1H8IK07_9BACT</name>
<dbReference type="Gene3D" id="3.55.50.30">
    <property type="match status" value="1"/>
</dbReference>
<dbReference type="EMBL" id="FOBB01000012">
    <property type="protein sequence ID" value="SEN69230.1"/>
    <property type="molecule type" value="Genomic_DNA"/>
</dbReference>
<dbReference type="InterPro" id="IPR006860">
    <property type="entry name" value="FecR"/>
</dbReference>
<dbReference type="Pfam" id="PF04773">
    <property type="entry name" value="FecR"/>
    <property type="match status" value="1"/>
</dbReference>
<reference evidence="3 4" key="1">
    <citation type="submission" date="2016-10" db="EMBL/GenBank/DDBJ databases">
        <authorList>
            <person name="de Groot N.N."/>
        </authorList>
    </citation>
    <scope>NUCLEOTIDE SEQUENCE [LARGE SCALE GENOMIC DNA]</scope>
    <source>
        <strain evidence="3 4">DSM 21039</strain>
    </source>
</reference>
<dbReference type="PANTHER" id="PTHR30273">
    <property type="entry name" value="PERIPLASMIC SIGNAL SENSOR AND SIGMA FACTOR ACTIVATOR FECR-RELATED"/>
    <property type="match status" value="1"/>
</dbReference>
<keyword evidence="1" id="KW-0472">Membrane</keyword>
<feature type="domain" description="FecR protein" evidence="2">
    <location>
        <begin position="183"/>
        <end position="272"/>
    </location>
</feature>
<keyword evidence="1" id="KW-0812">Transmembrane</keyword>
<dbReference type="GO" id="GO:0016989">
    <property type="term" value="F:sigma factor antagonist activity"/>
    <property type="evidence" value="ECO:0007669"/>
    <property type="project" value="TreeGrafter"/>
</dbReference>
<sequence length="385" mass="42949">MTHTQQQNEHLWQLMFEKVAGVISTKDLHYLEAQLREDESMQEAFHAIQISFGHEDLERLKEDEDWIDILSVIKTRPRTTHQHRFGKYTVAAVLAGLLVSSAGLYFLTNRKTTPPLAAVTAGESPQAVVLQLADSKTVLLSDKTTNIRLGDVQLHNAADQLTFSSPDNFSVYGGQHTLIVPVAKSYRVTLSDGTAVWLNADTRLQFPFSFNGSSREITLLSGEAFIEVAPDAGQPFIVHTPNSTVQVLGTAFNINAYNPKQVRLSLVSGSVKMNTHGAAVVVKPGMEAVYTPPEGLYTQSFDEKTVLSWKAGKHFFDKASLSDICLILYRHMGIKAVIDSSLRRHDIHFNGMVDKHKPIQEFMDDVKNMTGVDYYFDAQGILHFR</sequence>
<evidence type="ECO:0000256" key="1">
    <source>
        <dbReference type="SAM" id="Phobius"/>
    </source>
</evidence>
<evidence type="ECO:0000313" key="3">
    <source>
        <dbReference type="EMBL" id="SEN69230.1"/>
    </source>
</evidence>
<dbReference type="Proteomes" id="UP000198984">
    <property type="component" value="Unassembled WGS sequence"/>
</dbReference>
<keyword evidence="4" id="KW-1185">Reference proteome</keyword>
<keyword evidence="1" id="KW-1133">Transmembrane helix</keyword>
<dbReference type="InterPro" id="IPR012373">
    <property type="entry name" value="Ferrdict_sens_TM"/>
</dbReference>
<dbReference type="STRING" id="573321.SAMN04488505_1125"/>
<dbReference type="Gene3D" id="2.60.120.1440">
    <property type="match status" value="1"/>
</dbReference>
<protein>
    <submittedName>
        <fullName evidence="3">FecR family protein</fullName>
    </submittedName>
</protein>
<proteinExistence type="predicted"/>
<evidence type="ECO:0000259" key="2">
    <source>
        <dbReference type="Pfam" id="PF04773"/>
    </source>
</evidence>
<dbReference type="PANTHER" id="PTHR30273:SF2">
    <property type="entry name" value="PROTEIN FECR"/>
    <property type="match status" value="1"/>
</dbReference>
<dbReference type="AlphaFoldDB" id="A0A1H8IK07"/>